<accession>A0ABP6QBJ0</accession>
<comment type="function">
    <text evidence="7">Required for the insertion and/or proper folding and/or complex formation of integral membrane proteins into the membrane. Involved in integration of membrane proteins that insert both dependently and independently of the Sec translocase complex, as well as at least some lipoproteins. Aids folding of multispanning membrane proteins.</text>
</comment>
<dbReference type="RefSeq" id="WP_344830606.1">
    <property type="nucleotide sequence ID" value="NZ_BAAAUV010000009.1"/>
</dbReference>
<keyword evidence="16" id="KW-1185">Reference proteome</keyword>
<evidence type="ECO:0000313" key="16">
    <source>
        <dbReference type="Proteomes" id="UP001501237"/>
    </source>
</evidence>
<dbReference type="PANTHER" id="PTHR12428:SF65">
    <property type="entry name" value="CYTOCHROME C OXIDASE ASSEMBLY PROTEIN COX18, MITOCHONDRIAL"/>
    <property type="match status" value="1"/>
</dbReference>
<evidence type="ECO:0000256" key="5">
    <source>
        <dbReference type="ARBA" id="ARBA00022989"/>
    </source>
</evidence>
<proteinExistence type="inferred from homology"/>
<comment type="caution">
    <text evidence="15">The sequence shown here is derived from an EMBL/GenBank/DDBJ whole genome shotgun (WGS) entry which is preliminary data.</text>
</comment>
<protein>
    <recommendedName>
        <fullName evidence="3">Membrane protein insertase YidC</fullName>
    </recommendedName>
    <alternativeName>
        <fullName evidence="11">Foldase YidC</fullName>
    </alternativeName>
    <alternativeName>
        <fullName evidence="10">Membrane integrase YidC</fullName>
    </alternativeName>
    <alternativeName>
        <fullName evidence="9">Membrane protein YidC</fullName>
    </alternativeName>
</protein>
<name>A0ABP6QBJ0_9ACTN</name>
<keyword evidence="5 13" id="KW-1133">Transmembrane helix</keyword>
<evidence type="ECO:0000259" key="14">
    <source>
        <dbReference type="Pfam" id="PF02096"/>
    </source>
</evidence>
<evidence type="ECO:0000256" key="12">
    <source>
        <dbReference type="RuleBase" id="RU003945"/>
    </source>
</evidence>
<sequence>MSLFSAPVEGAYHLLGALTAVLPPVVAIIVLTVGTRLALVPLSIRAARAEKARAALAPRVEKLRRRWKADPQRLLQETSALYRREGVSMTGGLLPMLAQAPFAWVVYRVFTATVIAGQANALLVHTFLTVPLGQSWIAVLGTAGVFSPASALFLVLFGLLAVIAWVNARSVPHPLMRLLPFGTVVFAAFVPLAAAVYLVVSGAWTTAERAVTRRVILTT</sequence>
<evidence type="ECO:0000256" key="2">
    <source>
        <dbReference type="ARBA" id="ARBA00010527"/>
    </source>
</evidence>
<evidence type="ECO:0000256" key="10">
    <source>
        <dbReference type="ARBA" id="ARBA00033245"/>
    </source>
</evidence>
<evidence type="ECO:0000256" key="6">
    <source>
        <dbReference type="ARBA" id="ARBA00023136"/>
    </source>
</evidence>
<reference evidence="16" key="1">
    <citation type="journal article" date="2019" name="Int. J. Syst. Evol. Microbiol.">
        <title>The Global Catalogue of Microorganisms (GCM) 10K type strain sequencing project: providing services to taxonomists for standard genome sequencing and annotation.</title>
        <authorList>
            <consortium name="The Broad Institute Genomics Platform"/>
            <consortium name="The Broad Institute Genome Sequencing Center for Infectious Disease"/>
            <person name="Wu L."/>
            <person name="Ma J."/>
        </authorList>
    </citation>
    <scope>NUCLEOTIDE SEQUENCE [LARGE SCALE GENOMIC DNA]</scope>
    <source>
        <strain evidence="16">JCM 9377</strain>
    </source>
</reference>
<evidence type="ECO:0000256" key="4">
    <source>
        <dbReference type="ARBA" id="ARBA00022692"/>
    </source>
</evidence>
<keyword evidence="4 12" id="KW-0812">Transmembrane</keyword>
<feature type="domain" description="Membrane insertase YidC/Oxa/ALB C-terminal" evidence="14">
    <location>
        <begin position="26"/>
        <end position="213"/>
    </location>
</feature>
<dbReference type="InterPro" id="IPR028055">
    <property type="entry name" value="YidC/Oxa/ALB_C"/>
</dbReference>
<evidence type="ECO:0000256" key="7">
    <source>
        <dbReference type="ARBA" id="ARBA00025034"/>
    </source>
</evidence>
<feature type="transmembrane region" description="Helical" evidence="13">
    <location>
        <begin position="178"/>
        <end position="200"/>
    </location>
</feature>
<dbReference type="Pfam" id="PF02096">
    <property type="entry name" value="60KD_IMP"/>
    <property type="match status" value="1"/>
</dbReference>
<evidence type="ECO:0000256" key="9">
    <source>
        <dbReference type="ARBA" id="ARBA00031538"/>
    </source>
</evidence>
<dbReference type="InterPro" id="IPR001708">
    <property type="entry name" value="YidC/ALB3/OXA1/COX18"/>
</dbReference>
<feature type="transmembrane region" description="Helical" evidence="13">
    <location>
        <begin position="136"/>
        <end position="166"/>
    </location>
</feature>
<dbReference type="PANTHER" id="PTHR12428">
    <property type="entry name" value="OXA1"/>
    <property type="match status" value="1"/>
</dbReference>
<dbReference type="NCBIfam" id="TIGR03592">
    <property type="entry name" value="yidC_oxa1_cterm"/>
    <property type="match status" value="1"/>
</dbReference>
<feature type="transmembrane region" description="Helical" evidence="13">
    <location>
        <begin position="12"/>
        <end position="39"/>
    </location>
</feature>
<dbReference type="EMBL" id="BAAAUV010000009">
    <property type="protein sequence ID" value="GAA3217876.1"/>
    <property type="molecule type" value="Genomic_DNA"/>
</dbReference>
<evidence type="ECO:0000256" key="13">
    <source>
        <dbReference type="SAM" id="Phobius"/>
    </source>
</evidence>
<organism evidence="15 16">
    <name type="scientific">Actinocorallia longicatena</name>
    <dbReference type="NCBI Taxonomy" id="111803"/>
    <lineage>
        <taxon>Bacteria</taxon>
        <taxon>Bacillati</taxon>
        <taxon>Actinomycetota</taxon>
        <taxon>Actinomycetes</taxon>
        <taxon>Streptosporangiales</taxon>
        <taxon>Thermomonosporaceae</taxon>
        <taxon>Actinocorallia</taxon>
    </lineage>
</organism>
<keyword evidence="6 13" id="KW-0472">Membrane</keyword>
<evidence type="ECO:0000256" key="3">
    <source>
        <dbReference type="ARBA" id="ARBA00015325"/>
    </source>
</evidence>
<evidence type="ECO:0000313" key="15">
    <source>
        <dbReference type="EMBL" id="GAA3217876.1"/>
    </source>
</evidence>
<gene>
    <name evidence="15" type="primary">yidC_2</name>
    <name evidence="15" type="ORF">GCM10010468_40970</name>
</gene>
<comment type="subunit">
    <text evidence="8">Interacts with the Sec translocase complex via SecD. Specifically interacts with transmembrane segments of nascent integral membrane proteins during membrane integration.</text>
</comment>
<comment type="similarity">
    <text evidence="2">Belongs to the OXA1/ALB3/YidC family. Type 1 subfamily.</text>
</comment>
<evidence type="ECO:0000256" key="1">
    <source>
        <dbReference type="ARBA" id="ARBA00004141"/>
    </source>
</evidence>
<evidence type="ECO:0000256" key="11">
    <source>
        <dbReference type="ARBA" id="ARBA00033342"/>
    </source>
</evidence>
<evidence type="ECO:0000256" key="8">
    <source>
        <dbReference type="ARBA" id="ARBA00026028"/>
    </source>
</evidence>
<dbReference type="Proteomes" id="UP001501237">
    <property type="component" value="Unassembled WGS sequence"/>
</dbReference>
<comment type="subcellular location">
    <subcellularLocation>
        <location evidence="1 12">Membrane</location>
        <topology evidence="1 12">Multi-pass membrane protein</topology>
    </subcellularLocation>
</comment>